<evidence type="ECO:0000313" key="2">
    <source>
        <dbReference type="Proteomes" id="UP000541421"/>
    </source>
</evidence>
<dbReference type="Proteomes" id="UP000541421">
    <property type="component" value="Unassembled WGS sequence"/>
</dbReference>
<gene>
    <name evidence="1" type="ORF">HKX40_04310</name>
</gene>
<dbReference type="Gene3D" id="3.40.50.300">
    <property type="entry name" value="P-loop containing nucleotide triphosphate hydrolases"/>
    <property type="match status" value="1"/>
</dbReference>
<organism evidence="1 2">
    <name type="scientific">Pelistega europaea</name>
    <dbReference type="NCBI Taxonomy" id="106147"/>
    <lineage>
        <taxon>Bacteria</taxon>
        <taxon>Pseudomonadati</taxon>
        <taxon>Pseudomonadota</taxon>
        <taxon>Betaproteobacteria</taxon>
        <taxon>Burkholderiales</taxon>
        <taxon>Alcaligenaceae</taxon>
        <taxon>Pelistega</taxon>
    </lineage>
</organism>
<dbReference type="RefSeq" id="WP_171588340.1">
    <property type="nucleotide sequence ID" value="NZ_JABGBO010000004.1"/>
</dbReference>
<accession>A0A7Y4L9B9</accession>
<dbReference type="EMBL" id="JABGBO010000004">
    <property type="protein sequence ID" value="NOL49360.1"/>
    <property type="molecule type" value="Genomic_DNA"/>
</dbReference>
<sequence length="217" mass="24721">MSLITVNLILGDDEGLLDTRLRSLTSTAQFASLTQTPILTQQGWCLCCQMHNETSEVLRGLFMQALHKQIPPFSQVFLRCATGIDPASIIYTLSQDFFLKERFRWAGALLLVSQPLVDELIHKAGGDYWDISQISTYIPLFANADVMLFTQDAFKQHDKSLFEQLMTQVYEHIGCFQPDIVPAPLLPLATLDKALLSTYQHQWQERKSISKKHSLFR</sequence>
<dbReference type="InterPro" id="IPR027417">
    <property type="entry name" value="P-loop_NTPase"/>
</dbReference>
<keyword evidence="2" id="KW-1185">Reference proteome</keyword>
<evidence type="ECO:0000313" key="1">
    <source>
        <dbReference type="EMBL" id="NOL49360.1"/>
    </source>
</evidence>
<protein>
    <submittedName>
        <fullName evidence="1">Uncharacterized protein</fullName>
    </submittedName>
</protein>
<comment type="caution">
    <text evidence="1">The sequence shown here is derived from an EMBL/GenBank/DDBJ whole genome shotgun (WGS) entry which is preliminary data.</text>
</comment>
<dbReference type="AlphaFoldDB" id="A0A7Y4L9B9"/>
<reference evidence="1 2" key="1">
    <citation type="submission" date="2020-05" db="EMBL/GenBank/DDBJ databases">
        <authorList>
            <person name="Niu N."/>
        </authorList>
    </citation>
    <scope>NUCLEOTIDE SEQUENCE [LARGE SCALE GENOMIC DNA]</scope>
    <source>
        <strain evidence="1 2">LMG10982</strain>
    </source>
</reference>
<proteinExistence type="predicted"/>
<name>A0A7Y4L9B9_9BURK</name>